<name>A0AAN8P794_POLSC</name>
<evidence type="ECO:0000256" key="1">
    <source>
        <dbReference type="ARBA" id="ARBA00004123"/>
    </source>
</evidence>
<dbReference type="SUPFAM" id="SSF46689">
    <property type="entry name" value="Homeodomain-like"/>
    <property type="match status" value="1"/>
</dbReference>
<feature type="compositionally biased region" description="Polar residues" evidence="2">
    <location>
        <begin position="133"/>
        <end position="145"/>
    </location>
</feature>
<proteinExistence type="predicted"/>
<dbReference type="Gene3D" id="1.10.10.10">
    <property type="entry name" value="Winged helix-like DNA-binding domain superfamily/Winged helix DNA-binding domain"/>
    <property type="match status" value="1"/>
</dbReference>
<accession>A0AAN8P794</accession>
<dbReference type="Pfam" id="PF13565">
    <property type="entry name" value="HTH_32"/>
    <property type="match status" value="1"/>
</dbReference>
<comment type="caution">
    <text evidence="3">The sequence shown here is derived from an EMBL/GenBank/DDBJ whole genome shotgun (WGS) entry which is preliminary data.</text>
</comment>
<dbReference type="InterPro" id="IPR036388">
    <property type="entry name" value="WH-like_DNA-bd_sf"/>
</dbReference>
<evidence type="ECO:0000313" key="3">
    <source>
        <dbReference type="EMBL" id="KAK6636674.1"/>
    </source>
</evidence>
<reference evidence="3 4" key="1">
    <citation type="submission" date="2023-10" db="EMBL/GenBank/DDBJ databases">
        <title>Genomes of two closely related lineages of the louse Polyplax serrata with different host specificities.</title>
        <authorList>
            <person name="Martinu J."/>
            <person name="Tarabai H."/>
            <person name="Stefka J."/>
            <person name="Hypsa V."/>
        </authorList>
    </citation>
    <scope>NUCLEOTIDE SEQUENCE [LARGE SCALE GENOMIC DNA]</scope>
    <source>
        <strain evidence="3">HR10_N</strain>
    </source>
</reference>
<dbReference type="InterPro" id="IPR009057">
    <property type="entry name" value="Homeodomain-like_sf"/>
</dbReference>
<evidence type="ECO:0000313" key="4">
    <source>
        <dbReference type="Proteomes" id="UP001372834"/>
    </source>
</evidence>
<organism evidence="3 4">
    <name type="scientific">Polyplax serrata</name>
    <name type="common">Common mouse louse</name>
    <dbReference type="NCBI Taxonomy" id="468196"/>
    <lineage>
        <taxon>Eukaryota</taxon>
        <taxon>Metazoa</taxon>
        <taxon>Ecdysozoa</taxon>
        <taxon>Arthropoda</taxon>
        <taxon>Hexapoda</taxon>
        <taxon>Insecta</taxon>
        <taxon>Pterygota</taxon>
        <taxon>Neoptera</taxon>
        <taxon>Paraneoptera</taxon>
        <taxon>Psocodea</taxon>
        <taxon>Troctomorpha</taxon>
        <taxon>Phthiraptera</taxon>
        <taxon>Anoplura</taxon>
        <taxon>Polyplacidae</taxon>
        <taxon>Polyplax</taxon>
    </lineage>
</organism>
<gene>
    <name evidence="3" type="ORF">RUM43_010336</name>
</gene>
<dbReference type="EMBL" id="JAWJWE010000004">
    <property type="protein sequence ID" value="KAK6636674.1"/>
    <property type="molecule type" value="Genomic_DNA"/>
</dbReference>
<comment type="subcellular location">
    <subcellularLocation>
        <location evidence="1">Nucleus</location>
    </subcellularLocation>
</comment>
<feature type="region of interest" description="Disordered" evidence="2">
    <location>
        <begin position="113"/>
        <end position="145"/>
    </location>
</feature>
<protein>
    <submittedName>
        <fullName evidence="3">Uncharacterized protein</fullName>
    </submittedName>
</protein>
<sequence length="309" mass="34397">MPRKAGDAETSMFTRGRIIGMYEGGVPKMMISKKLNIDPKTIRKWILRYEAHGESGLKSIPKPGAHRKTTAYEDVAIAQAVAVTPSISAQEINKMLGLNISAHTIRRRVRDAKIRSRQEKKEGRLAKKKKVSQGCTNNSTNSLSGECSLSVKKKAGANMKKTRKKKQNVQISQQINPIHQQQPQLTQMQNVNIAKQNMSAVPVPVLENGIHPQFIGKVESIQQTATITDESHNAQLAQTHQYQSKQMPFYGFAPNSGYEFPRIWTPVTNVRNAYCETPKLEFSTTEVTQITHSSVQTTGFLNPSVSSPN</sequence>
<dbReference type="AlphaFoldDB" id="A0AAN8P794"/>
<dbReference type="GO" id="GO:0005634">
    <property type="term" value="C:nucleus"/>
    <property type="evidence" value="ECO:0007669"/>
    <property type="project" value="UniProtKB-SubCell"/>
</dbReference>
<dbReference type="Proteomes" id="UP001372834">
    <property type="component" value="Unassembled WGS sequence"/>
</dbReference>
<feature type="compositionally biased region" description="Basic and acidic residues" evidence="2">
    <location>
        <begin position="113"/>
        <end position="125"/>
    </location>
</feature>
<evidence type="ECO:0000256" key="2">
    <source>
        <dbReference type="SAM" id="MobiDB-lite"/>
    </source>
</evidence>